<protein>
    <submittedName>
        <fullName evidence="1">Uncharacterized protein</fullName>
    </submittedName>
</protein>
<evidence type="ECO:0000313" key="2">
    <source>
        <dbReference type="Proteomes" id="UP001604336"/>
    </source>
</evidence>
<dbReference type="AlphaFoldDB" id="A0ABD1VXV9"/>
<reference evidence="2" key="1">
    <citation type="submission" date="2024-07" db="EMBL/GenBank/DDBJ databases">
        <title>Two chromosome-level genome assemblies of Korean endemic species Abeliophyllum distichum and Forsythia ovata (Oleaceae).</title>
        <authorList>
            <person name="Jang H."/>
        </authorList>
    </citation>
    <scope>NUCLEOTIDE SEQUENCE [LARGE SCALE GENOMIC DNA]</scope>
</reference>
<accession>A0ABD1VXV9</accession>
<gene>
    <name evidence="1" type="ORF">Adt_03213</name>
</gene>
<sequence>MRDVHYLYCDALMVRAVVAKNRLGRILVDNESSVNVIFMSTYEHMNIVTPLALFPKHFYGFMSDCITPKRIVCMDLTMEEEPLIVHIFMEFLAMDRRSAYHGVLGQLALKEL</sequence>
<dbReference type="Proteomes" id="UP001604336">
    <property type="component" value="Unassembled WGS sequence"/>
</dbReference>
<evidence type="ECO:0000313" key="1">
    <source>
        <dbReference type="EMBL" id="KAL2542235.1"/>
    </source>
</evidence>
<dbReference type="EMBL" id="JBFOLK010000001">
    <property type="protein sequence ID" value="KAL2542235.1"/>
    <property type="molecule type" value="Genomic_DNA"/>
</dbReference>
<comment type="caution">
    <text evidence="1">The sequence shown here is derived from an EMBL/GenBank/DDBJ whole genome shotgun (WGS) entry which is preliminary data.</text>
</comment>
<keyword evidence="2" id="KW-1185">Reference proteome</keyword>
<organism evidence="1 2">
    <name type="scientific">Abeliophyllum distichum</name>
    <dbReference type="NCBI Taxonomy" id="126358"/>
    <lineage>
        <taxon>Eukaryota</taxon>
        <taxon>Viridiplantae</taxon>
        <taxon>Streptophyta</taxon>
        <taxon>Embryophyta</taxon>
        <taxon>Tracheophyta</taxon>
        <taxon>Spermatophyta</taxon>
        <taxon>Magnoliopsida</taxon>
        <taxon>eudicotyledons</taxon>
        <taxon>Gunneridae</taxon>
        <taxon>Pentapetalae</taxon>
        <taxon>asterids</taxon>
        <taxon>lamiids</taxon>
        <taxon>Lamiales</taxon>
        <taxon>Oleaceae</taxon>
        <taxon>Forsythieae</taxon>
        <taxon>Abeliophyllum</taxon>
    </lineage>
</organism>
<name>A0ABD1VXV9_9LAMI</name>
<proteinExistence type="predicted"/>